<gene>
    <name evidence="6" type="ORF">KP509_37G060600</name>
</gene>
<dbReference type="OrthoDB" id="2014231at2759"/>
<accession>A0A8T2QAP2</accession>
<dbReference type="InterPro" id="IPR000210">
    <property type="entry name" value="BTB/POZ_dom"/>
</dbReference>
<feature type="compositionally biased region" description="Polar residues" evidence="4">
    <location>
        <begin position="12"/>
        <end position="22"/>
    </location>
</feature>
<proteinExistence type="predicted"/>
<evidence type="ECO:0000313" key="7">
    <source>
        <dbReference type="Proteomes" id="UP000825935"/>
    </source>
</evidence>
<keyword evidence="7" id="KW-1185">Reference proteome</keyword>
<dbReference type="InterPro" id="IPR038920">
    <property type="entry name" value="At3g05675-like"/>
</dbReference>
<evidence type="ECO:0000256" key="2">
    <source>
        <dbReference type="ARBA" id="ARBA00004906"/>
    </source>
</evidence>
<evidence type="ECO:0000256" key="3">
    <source>
        <dbReference type="ARBA" id="ARBA00022786"/>
    </source>
</evidence>
<evidence type="ECO:0000256" key="1">
    <source>
        <dbReference type="ARBA" id="ARBA00002668"/>
    </source>
</evidence>
<dbReference type="OMA" id="PENTSWC"/>
<dbReference type="PROSITE" id="PS50097">
    <property type="entry name" value="BTB"/>
    <property type="match status" value="1"/>
</dbReference>
<dbReference type="PANTHER" id="PTHR31060:SF3">
    <property type="entry name" value="OS04G0579700 PROTEIN"/>
    <property type="match status" value="1"/>
</dbReference>
<organism evidence="6 7">
    <name type="scientific">Ceratopteris richardii</name>
    <name type="common">Triangle waterfern</name>
    <dbReference type="NCBI Taxonomy" id="49495"/>
    <lineage>
        <taxon>Eukaryota</taxon>
        <taxon>Viridiplantae</taxon>
        <taxon>Streptophyta</taxon>
        <taxon>Embryophyta</taxon>
        <taxon>Tracheophyta</taxon>
        <taxon>Polypodiopsida</taxon>
        <taxon>Polypodiidae</taxon>
        <taxon>Polypodiales</taxon>
        <taxon>Pteridineae</taxon>
        <taxon>Pteridaceae</taxon>
        <taxon>Parkerioideae</taxon>
        <taxon>Ceratopteris</taxon>
    </lineage>
</organism>
<evidence type="ECO:0000259" key="5">
    <source>
        <dbReference type="PROSITE" id="PS50097"/>
    </source>
</evidence>
<dbReference type="EMBL" id="CM035442">
    <property type="protein sequence ID" value="KAH7280301.1"/>
    <property type="molecule type" value="Genomic_DNA"/>
</dbReference>
<dbReference type="Gene3D" id="3.30.710.10">
    <property type="entry name" value="Potassium Channel Kv1.1, Chain A"/>
    <property type="match status" value="1"/>
</dbReference>
<feature type="domain" description="BTB" evidence="5">
    <location>
        <begin position="254"/>
        <end position="332"/>
    </location>
</feature>
<feature type="compositionally biased region" description="Low complexity" evidence="4">
    <location>
        <begin position="184"/>
        <end position="195"/>
    </location>
</feature>
<evidence type="ECO:0000256" key="4">
    <source>
        <dbReference type="SAM" id="MobiDB-lite"/>
    </source>
</evidence>
<comment type="caution">
    <text evidence="6">The sequence shown here is derived from an EMBL/GenBank/DDBJ whole genome shotgun (WGS) entry which is preliminary data.</text>
</comment>
<keyword evidence="3" id="KW-0833">Ubl conjugation pathway</keyword>
<dbReference type="AlphaFoldDB" id="A0A8T2QAP2"/>
<protein>
    <recommendedName>
        <fullName evidence="5">BTB domain-containing protein</fullName>
    </recommendedName>
</protein>
<dbReference type="PANTHER" id="PTHR31060">
    <property type="entry name" value="OSJNBA0011J08.25 PROTEIN-RELATED"/>
    <property type="match status" value="1"/>
</dbReference>
<reference evidence="6" key="1">
    <citation type="submission" date="2021-08" db="EMBL/GenBank/DDBJ databases">
        <title>WGS assembly of Ceratopteris richardii.</title>
        <authorList>
            <person name="Marchant D.B."/>
            <person name="Chen G."/>
            <person name="Jenkins J."/>
            <person name="Shu S."/>
            <person name="Leebens-Mack J."/>
            <person name="Grimwood J."/>
            <person name="Schmutz J."/>
            <person name="Soltis P."/>
            <person name="Soltis D."/>
            <person name="Chen Z.-H."/>
        </authorList>
    </citation>
    <scope>NUCLEOTIDE SEQUENCE</scope>
    <source>
        <strain evidence="6">Whitten #5841</strain>
        <tissue evidence="6">Leaf</tissue>
    </source>
</reference>
<dbReference type="Proteomes" id="UP000825935">
    <property type="component" value="Chromosome 37"/>
</dbReference>
<name>A0A8T2QAP2_CERRI</name>
<dbReference type="InterPro" id="IPR058039">
    <property type="entry name" value="At3g05675-like_ankyrin"/>
</dbReference>
<comment type="function">
    <text evidence="1">May act as a substrate-specific adapter of an E3 ubiquitin-protein ligase complex (CUL3-RBX1-BTB) which mediates the ubiquitination and subsequent proteasomal degradation of target proteins.</text>
</comment>
<sequence length="675" mass="75371">MMADKSTRRRASPSSTEESACRSSLRMVETVNSEGSWCCIPRLSSHTSTPSTPLSLNYKLKDRHKAPAAETFINVLECQNKEDKPEADGYHRSQNVVESRMEWKSKSGDLNKIGDAFKNGEIAALIKQGFISAGSPLDRGNGSPFKVRLSHGRVSPLLDSAFSISPKGMGFSKSHIFSNQGANSSSPPIDKSTSSPTLFEMMTYEHENQKKPRLGSDSILQGPSRRRILRKQSLEERPLFFSSPGSKFNDIASADVKLTLTSGSKDGPSVTIHVHQQTLVEKSGYFAAKLSEISIKESHSTTCDIHISDCEDVEAYIDTLSLMYCTNLTRKLMKESISRVLSILKVSATLIFEAGVLSCLEYLEAVPWAEEEEGKVSSLLGQLQLEKNGAGEVLKRLSIEEAGGSQDILLRLLHLVIKGTDEKARREMKGLVSRMLRENAEHGRGFNDLSKESLYDACQGCLDSLLLCFTQTTTPEFGSNLNEELAMLMGQITRHADNLAWLLDILIDRQIADDFVRIWAYQELSALHNQVPLALGRYEVSRLTARLCVAVGQGEIMAPKEIRFQLLQNWLQPLIDDFGWMQRACRGLDKKVIEEGISQTILTLPLKQQQFMLTAWFDRFLKNGDDCPNLQKAFEIWWRRTFVRPQSSPTPSLMQCIDVQDSSCEAASLKNEISL</sequence>
<comment type="pathway">
    <text evidence="2">Protein modification; protein ubiquitination.</text>
</comment>
<dbReference type="InterPro" id="IPR011333">
    <property type="entry name" value="SKP1/BTB/POZ_sf"/>
</dbReference>
<evidence type="ECO:0000313" key="6">
    <source>
        <dbReference type="EMBL" id="KAH7280301.1"/>
    </source>
</evidence>
<feature type="region of interest" description="Disordered" evidence="4">
    <location>
        <begin position="176"/>
        <end position="195"/>
    </location>
</feature>
<dbReference type="Pfam" id="PF25553">
    <property type="entry name" value="BTB-POZ_ANK-like"/>
    <property type="match status" value="1"/>
</dbReference>
<feature type="region of interest" description="Disordered" evidence="4">
    <location>
        <begin position="1"/>
        <end position="22"/>
    </location>
</feature>